<feature type="region of interest" description="Disordered" evidence="1">
    <location>
        <begin position="55"/>
        <end position="87"/>
    </location>
</feature>
<gene>
    <name evidence="2" type="ORF">LY90DRAFT_499699</name>
</gene>
<accession>A0A1Y2FGJ5</accession>
<comment type="caution">
    <text evidence="2">The sequence shown here is derived from an EMBL/GenBank/DDBJ whole genome shotgun (WGS) entry which is preliminary data.</text>
</comment>
<evidence type="ECO:0000313" key="3">
    <source>
        <dbReference type="Proteomes" id="UP000193920"/>
    </source>
</evidence>
<dbReference type="EMBL" id="MCOG01000008">
    <property type="protein sequence ID" value="ORY82737.1"/>
    <property type="molecule type" value="Genomic_DNA"/>
</dbReference>
<sequence length="165" mass="18069">MFSEYSVALLYLIIINNKNYSNFNDNGVNKKECDCLSDSDGERGMEAVLGVNNEKRMNHEKKSLKDEAVANGNTSGSSNGSDSDIDGDGCYTKSNDVTTTVFITSSTSTRTITATSERVVSNLPTVTATLTSTITSYRPTNDITNDSTHASNVMNMFIRRINMNY</sequence>
<reference evidence="2 3" key="1">
    <citation type="submission" date="2016-08" db="EMBL/GenBank/DDBJ databases">
        <title>A Parts List for Fungal Cellulosomes Revealed by Comparative Genomics.</title>
        <authorList>
            <consortium name="DOE Joint Genome Institute"/>
            <person name="Haitjema C.H."/>
            <person name="Gilmore S.P."/>
            <person name="Henske J.K."/>
            <person name="Solomon K.V."/>
            <person name="De Groot R."/>
            <person name="Kuo A."/>
            <person name="Mondo S.J."/>
            <person name="Salamov A.A."/>
            <person name="Labutti K."/>
            <person name="Zhao Z."/>
            <person name="Chiniquy J."/>
            <person name="Barry K."/>
            <person name="Brewer H.M."/>
            <person name="Purvine S.O."/>
            <person name="Wright A.T."/>
            <person name="Boxma B."/>
            <person name="Van Alen T."/>
            <person name="Hackstein J.H."/>
            <person name="Baker S.E."/>
            <person name="Grigoriev I.V."/>
            <person name="O'Malley M.A."/>
        </authorList>
    </citation>
    <scope>NUCLEOTIDE SEQUENCE [LARGE SCALE GENOMIC DNA]</scope>
    <source>
        <strain evidence="2 3">G1</strain>
    </source>
</reference>
<protein>
    <submittedName>
        <fullName evidence="2">Uncharacterized protein</fullName>
    </submittedName>
</protein>
<feature type="compositionally biased region" description="Basic and acidic residues" evidence="1">
    <location>
        <begin position="55"/>
        <end position="68"/>
    </location>
</feature>
<evidence type="ECO:0000313" key="2">
    <source>
        <dbReference type="EMBL" id="ORY82737.1"/>
    </source>
</evidence>
<dbReference type="AlphaFoldDB" id="A0A1Y2FGJ5"/>
<name>A0A1Y2FGJ5_9FUNG</name>
<keyword evidence="3" id="KW-1185">Reference proteome</keyword>
<dbReference type="Proteomes" id="UP000193920">
    <property type="component" value="Unassembled WGS sequence"/>
</dbReference>
<feature type="compositionally biased region" description="Low complexity" evidence="1">
    <location>
        <begin position="71"/>
        <end position="82"/>
    </location>
</feature>
<proteinExistence type="predicted"/>
<evidence type="ECO:0000256" key="1">
    <source>
        <dbReference type="SAM" id="MobiDB-lite"/>
    </source>
</evidence>
<organism evidence="2 3">
    <name type="scientific">Neocallimastix californiae</name>
    <dbReference type="NCBI Taxonomy" id="1754190"/>
    <lineage>
        <taxon>Eukaryota</taxon>
        <taxon>Fungi</taxon>
        <taxon>Fungi incertae sedis</taxon>
        <taxon>Chytridiomycota</taxon>
        <taxon>Chytridiomycota incertae sedis</taxon>
        <taxon>Neocallimastigomycetes</taxon>
        <taxon>Neocallimastigales</taxon>
        <taxon>Neocallimastigaceae</taxon>
        <taxon>Neocallimastix</taxon>
    </lineage>
</organism>